<dbReference type="OrthoDB" id="9802752at2"/>
<dbReference type="AlphaFoldDB" id="D6CNN0"/>
<accession>D6CNN0</accession>
<dbReference type="InterPro" id="IPR036597">
    <property type="entry name" value="Fido-like_dom_sf"/>
</dbReference>
<dbReference type="EMBL" id="FP475956">
    <property type="protein sequence ID" value="CAZ90158.1"/>
    <property type="molecule type" value="Genomic_DNA"/>
</dbReference>
<evidence type="ECO:0000313" key="3">
    <source>
        <dbReference type="EMBL" id="CQR31826.1"/>
    </source>
</evidence>
<dbReference type="InterPro" id="IPR003812">
    <property type="entry name" value="Fido"/>
</dbReference>
<evidence type="ECO:0000259" key="1">
    <source>
        <dbReference type="PROSITE" id="PS51459"/>
    </source>
</evidence>
<dbReference type="RefSeq" id="WP_013107404.1">
    <property type="nucleotide sequence ID" value="NC_014145.1"/>
</dbReference>
<dbReference type="eggNOG" id="COG3654">
    <property type="taxonomic scope" value="Bacteria"/>
</dbReference>
<dbReference type="EMBL" id="CTRI01000028">
    <property type="protein sequence ID" value="CQR36797.1"/>
    <property type="molecule type" value="Genomic_DNA"/>
</dbReference>
<dbReference type="Proteomes" id="UP000002372">
    <property type="component" value="Chromosome"/>
</dbReference>
<keyword evidence="6" id="KW-1185">Reference proteome</keyword>
<evidence type="ECO:0000313" key="6">
    <source>
        <dbReference type="Proteomes" id="UP000078599"/>
    </source>
</evidence>
<reference evidence="3 6" key="4">
    <citation type="submission" date="2015-03" db="EMBL/GenBank/DDBJ databases">
        <authorList>
            <person name="Regsiter A."/>
            <person name="william w."/>
        </authorList>
    </citation>
    <scope>NUCLEOTIDE SEQUENCE [LARGE SCALE GENOMIC DNA]</scope>
    <source>
        <strain evidence="3 6">CB1</strain>
    </source>
</reference>
<dbReference type="NCBIfam" id="TIGR01550">
    <property type="entry name" value="DOC_P1"/>
    <property type="match status" value="1"/>
</dbReference>
<dbReference type="HOGENOM" id="CLU_115697_4_0_4"/>
<reference evidence="5" key="2">
    <citation type="journal article" date="2010" name="PLoS Genet.">
        <title>Structure, function, and evolution of the Thiomonas spp. genome.</title>
        <authorList>
            <person name="Arsene-Ploetze F."/>
            <person name="Koechler S."/>
            <person name="Marchal M."/>
            <person name="Coppee J.Y."/>
            <person name="Chandler M."/>
            <person name="Bonnefoy V."/>
            <person name="Brochier-Armanet C."/>
            <person name="Barakat M."/>
            <person name="Barbe V."/>
            <person name="Battaglia-Brunet F."/>
            <person name="Bruneel O."/>
            <person name="Bryan C.G."/>
            <person name="Cleiss-Arnold J."/>
            <person name="Cruveiller S."/>
            <person name="Erhardt M."/>
            <person name="Heinrich-Salmeron A."/>
            <person name="Hommais F."/>
            <person name="Joulian C."/>
            <person name="Krin E."/>
            <person name="Lieutaud A."/>
            <person name="Lievremont D."/>
            <person name="Michel C."/>
            <person name="Muller D."/>
            <person name="Ortet P."/>
            <person name="Proux C."/>
            <person name="Siguier P."/>
            <person name="Roche D."/>
            <person name="Rouy Z."/>
            <person name="Salvignol G."/>
            <person name="Slyemi D."/>
            <person name="Talla E."/>
            <person name="Weiss S."/>
            <person name="Weissenbach J."/>
            <person name="Medigue C."/>
            <person name="Bertin P.N."/>
        </authorList>
    </citation>
    <scope>NUCLEOTIDE SEQUENCE [LARGE SCALE GENOMIC DNA]</scope>
    <source>
        <strain evidence="5">DSM 22701 / CIP 110005 / 3As</strain>
    </source>
</reference>
<dbReference type="Gene3D" id="1.20.120.1870">
    <property type="entry name" value="Fic/DOC protein, Fido domain"/>
    <property type="match status" value="1"/>
</dbReference>
<dbReference type="PANTHER" id="PTHR39426">
    <property type="entry name" value="HOMOLOGY TO DEATH-ON-CURING PROTEIN OF PHAGE P1"/>
    <property type="match status" value="1"/>
</dbReference>
<protein>
    <submittedName>
        <fullName evidence="2">Death-on-curing protein Doc</fullName>
    </submittedName>
</protein>
<organism evidence="2 5">
    <name type="scientific">Thiomonas arsenitoxydans (strain DSM 22701 / CIP 110005 / 3As)</name>
    <dbReference type="NCBI Taxonomy" id="426114"/>
    <lineage>
        <taxon>Bacteria</taxon>
        <taxon>Pseudomonadati</taxon>
        <taxon>Pseudomonadota</taxon>
        <taxon>Betaproteobacteria</taxon>
        <taxon>Burkholderiales</taxon>
        <taxon>Thiomonas</taxon>
    </lineage>
</organism>
<proteinExistence type="predicted"/>
<dbReference type="PROSITE" id="PS51459">
    <property type="entry name" value="FIDO"/>
    <property type="match status" value="1"/>
</dbReference>
<reference evidence="2" key="3">
    <citation type="submission" date="2010-07" db="EMBL/GenBank/DDBJ databases">
        <authorList>
            <person name="Genoscope - CEA"/>
        </authorList>
    </citation>
    <scope>NUCLEOTIDE SEQUENCE</scope>
    <source>
        <strain evidence="2">3As</strain>
    </source>
</reference>
<evidence type="ECO:0000313" key="2">
    <source>
        <dbReference type="EMBL" id="CAZ90158.1"/>
    </source>
</evidence>
<dbReference type="GO" id="GO:0016301">
    <property type="term" value="F:kinase activity"/>
    <property type="evidence" value="ECO:0007669"/>
    <property type="project" value="InterPro"/>
</dbReference>
<name>D6CNN0_THIA3</name>
<dbReference type="Proteomes" id="UP000078599">
    <property type="component" value="Unassembled WGS sequence"/>
</dbReference>
<dbReference type="Pfam" id="PF02661">
    <property type="entry name" value="Fic"/>
    <property type="match status" value="1"/>
</dbReference>
<feature type="domain" description="Fido" evidence="1">
    <location>
        <begin position="7"/>
        <end position="123"/>
    </location>
</feature>
<dbReference type="InterPro" id="IPR006440">
    <property type="entry name" value="Doc"/>
</dbReference>
<evidence type="ECO:0000313" key="4">
    <source>
        <dbReference type="EMBL" id="CQR36797.1"/>
    </source>
</evidence>
<dbReference type="PANTHER" id="PTHR39426:SF1">
    <property type="entry name" value="HOMOLOGY TO DEATH-ON-CURING PROTEIN OF PHAGE P1"/>
    <property type="match status" value="1"/>
</dbReference>
<dbReference type="PIRSF" id="PIRSF018297">
    <property type="entry name" value="Doc"/>
    <property type="match status" value="1"/>
</dbReference>
<dbReference type="SUPFAM" id="SSF140931">
    <property type="entry name" value="Fic-like"/>
    <property type="match status" value="1"/>
</dbReference>
<reference key="1">
    <citation type="submission" date="2009-07" db="EMBL/GenBank/DDBJ databases">
        <authorList>
            <person name="Genoscope - CEA"/>
        </authorList>
    </citation>
    <scope>NUCLEOTIDE SEQUENCE</scope>
    <source>
        <strain>3As</strain>
    </source>
</reference>
<gene>
    <name evidence="2" type="ordered locus">THI_3575</name>
    <name evidence="3" type="ORF">THICB1_190009</name>
    <name evidence="4" type="ORF">THICB1_60014</name>
</gene>
<sequence>MSRWIWLDPAVLQAVHEEQLAEHGGASGTRDTGLFESALARPENLAAYGEPDAAALAAAYGWGLARNHPFVDGNKRTAFVAAELFLMLNGHELAAGDAACVLTMLAVASGDMGEDAFAAWIRSHLLPR</sequence>
<dbReference type="EMBL" id="CTRI01000011">
    <property type="protein sequence ID" value="CQR31826.1"/>
    <property type="molecule type" value="Genomic_DNA"/>
</dbReference>
<dbReference type="KEGG" id="thi:THI_3575"/>
<evidence type="ECO:0000313" key="5">
    <source>
        <dbReference type="Proteomes" id="UP000002372"/>
    </source>
</evidence>
<dbReference type="InterPro" id="IPR053737">
    <property type="entry name" value="Type_II_TA_Toxin"/>
</dbReference>